<organism evidence="1 2">
    <name type="scientific">Trichogramma kaykai</name>
    <dbReference type="NCBI Taxonomy" id="54128"/>
    <lineage>
        <taxon>Eukaryota</taxon>
        <taxon>Metazoa</taxon>
        <taxon>Ecdysozoa</taxon>
        <taxon>Arthropoda</taxon>
        <taxon>Hexapoda</taxon>
        <taxon>Insecta</taxon>
        <taxon>Pterygota</taxon>
        <taxon>Neoptera</taxon>
        <taxon>Endopterygota</taxon>
        <taxon>Hymenoptera</taxon>
        <taxon>Apocrita</taxon>
        <taxon>Proctotrupomorpha</taxon>
        <taxon>Chalcidoidea</taxon>
        <taxon>Trichogrammatidae</taxon>
        <taxon>Trichogramma</taxon>
    </lineage>
</organism>
<dbReference type="EMBL" id="JBJJXI010000056">
    <property type="protein sequence ID" value="KAL3399314.1"/>
    <property type="molecule type" value="Genomic_DNA"/>
</dbReference>
<proteinExistence type="predicted"/>
<accession>A0ABD2X3I8</accession>
<evidence type="ECO:0000313" key="1">
    <source>
        <dbReference type="EMBL" id="KAL3399314.1"/>
    </source>
</evidence>
<sequence length="89" mass="9808">MDVYRSGRCVHTPPRAIVNAKYALVLLALRHTPETGCARAVSLRRKLARVPRPIKAYALGLSVLGAARAEISLFFFFHPCADRESSEGL</sequence>
<reference evidence="1 2" key="1">
    <citation type="journal article" date="2024" name="bioRxiv">
        <title>A reference genome for Trichogramma kaykai: A tiny desert-dwelling parasitoid wasp with competing sex-ratio distorters.</title>
        <authorList>
            <person name="Culotta J."/>
            <person name="Lindsey A.R."/>
        </authorList>
    </citation>
    <scope>NUCLEOTIDE SEQUENCE [LARGE SCALE GENOMIC DNA]</scope>
    <source>
        <strain evidence="1 2">KSX58</strain>
    </source>
</reference>
<dbReference type="AlphaFoldDB" id="A0ABD2X3I8"/>
<protein>
    <submittedName>
        <fullName evidence="1">Uncharacterized protein</fullName>
    </submittedName>
</protein>
<gene>
    <name evidence="1" type="ORF">TKK_007180</name>
</gene>
<name>A0ABD2X3I8_9HYME</name>
<evidence type="ECO:0000313" key="2">
    <source>
        <dbReference type="Proteomes" id="UP001627154"/>
    </source>
</evidence>
<comment type="caution">
    <text evidence="1">The sequence shown here is derived from an EMBL/GenBank/DDBJ whole genome shotgun (WGS) entry which is preliminary data.</text>
</comment>
<dbReference type="Proteomes" id="UP001627154">
    <property type="component" value="Unassembled WGS sequence"/>
</dbReference>
<keyword evidence="2" id="KW-1185">Reference proteome</keyword>